<reference evidence="2" key="1">
    <citation type="journal article" date="2019" name="Int. J. Syst. Evol. Microbiol.">
        <title>The Global Catalogue of Microorganisms (GCM) 10K type strain sequencing project: providing services to taxonomists for standard genome sequencing and annotation.</title>
        <authorList>
            <consortium name="The Broad Institute Genomics Platform"/>
            <consortium name="The Broad Institute Genome Sequencing Center for Infectious Disease"/>
            <person name="Wu L."/>
            <person name="Ma J."/>
        </authorList>
    </citation>
    <scope>NUCLEOTIDE SEQUENCE [LARGE SCALE GENOMIC DNA]</scope>
    <source>
        <strain evidence="2">JCM 30742</strain>
    </source>
</reference>
<dbReference type="EMBL" id="BAABEO010000008">
    <property type="protein sequence ID" value="GAA3674908.1"/>
    <property type="molecule type" value="Genomic_DNA"/>
</dbReference>
<dbReference type="Proteomes" id="UP001500752">
    <property type="component" value="Unassembled WGS sequence"/>
</dbReference>
<organism evidence="1 2">
    <name type="scientific">Arthrobacter ginkgonis</name>
    <dbReference type="NCBI Taxonomy" id="1630594"/>
    <lineage>
        <taxon>Bacteria</taxon>
        <taxon>Bacillati</taxon>
        <taxon>Actinomycetota</taxon>
        <taxon>Actinomycetes</taxon>
        <taxon>Micrococcales</taxon>
        <taxon>Micrococcaceae</taxon>
        <taxon>Arthrobacter</taxon>
    </lineage>
</organism>
<dbReference type="RefSeq" id="WP_345149157.1">
    <property type="nucleotide sequence ID" value="NZ_BAABEO010000008.1"/>
</dbReference>
<protein>
    <submittedName>
        <fullName evidence="1">DUF2332 domain-containing protein</fullName>
    </submittedName>
</protein>
<dbReference type="Pfam" id="PF10094">
    <property type="entry name" value="DUF2332"/>
    <property type="match status" value="1"/>
</dbReference>
<evidence type="ECO:0000313" key="1">
    <source>
        <dbReference type="EMBL" id="GAA3674908.1"/>
    </source>
</evidence>
<comment type="caution">
    <text evidence="1">The sequence shown here is derived from an EMBL/GenBank/DDBJ whole genome shotgun (WGS) entry which is preliminary data.</text>
</comment>
<name>A0ABP7C388_9MICC</name>
<dbReference type="InterPro" id="IPR011200">
    <property type="entry name" value="UCP012608"/>
</dbReference>
<keyword evidence="2" id="KW-1185">Reference proteome</keyword>
<proteinExistence type="predicted"/>
<evidence type="ECO:0000313" key="2">
    <source>
        <dbReference type="Proteomes" id="UP001500752"/>
    </source>
</evidence>
<gene>
    <name evidence="1" type="ORF">GCM10023081_11650</name>
</gene>
<sequence length="332" mass="36411">MENHPDRTGRTAAEEVAHAWAGYAQVWFPGHSELYAQWCSRTAADPDLLALIAALPPEKRTPLLVFAAARYLGCGDVPYPRFRAFALERWEEVAGVVLGHRVQTNEPARCATLLPALALVAERERRPLALIEVGPSAGLCLLPDLYSYEYDGGPRLGSGTPLLRCATSGNPPLPDRLPEVAWRAGVDLNPLDGTDPDTVRWLEALVWPGETERLANLRAALETLRQARPRPVLERGDLNERIADLVRRAPEGSAAVVFHSAVLAYLSPPDRARFAETVRGLDCHWISNESFFLDAAGDESPAARVGYFTLSLDGTPLAHTGQHGAELHWLRD</sequence>
<accession>A0ABP7C388</accession>